<reference evidence="1 2" key="1">
    <citation type="journal article" date="2023" name="Int. J. Syst. Evol. Microbiol.">
        <title>Ligilactobacillus ubinensis sp. nov., a novel species isolated from the wild ferment of a durian fruit (Durio zibethinus).</title>
        <authorList>
            <person name="Heng Y.C."/>
            <person name="Menon N."/>
            <person name="Chen B."/>
            <person name="Loo B.Z.L."/>
            <person name="Wong G.W.J."/>
            <person name="Lim A.C.H."/>
            <person name="Silvaraju S."/>
            <person name="Kittelmann S."/>
        </authorList>
    </citation>
    <scope>NUCLEOTIDE SEQUENCE [LARGE SCALE GENOMIC DNA]</scope>
    <source>
        <strain evidence="1 2">WILCCON 0076</strain>
    </source>
</reference>
<dbReference type="EMBL" id="JAIULA010000008">
    <property type="protein sequence ID" value="MCP0886775.1"/>
    <property type="molecule type" value="Genomic_DNA"/>
</dbReference>
<dbReference type="AlphaFoldDB" id="A0A9X2FK14"/>
<gene>
    <name evidence="1" type="ORF">LB941_05410</name>
</gene>
<comment type="caution">
    <text evidence="1">The sequence shown here is derived from an EMBL/GenBank/DDBJ whole genome shotgun (WGS) entry which is preliminary data.</text>
</comment>
<accession>A0A9X2FK14</accession>
<proteinExistence type="predicted"/>
<dbReference type="PANTHER" id="PTHR39166:SF1">
    <property type="entry name" value="BLL1166 PROTEIN"/>
    <property type="match status" value="1"/>
</dbReference>
<dbReference type="Pfam" id="PF06042">
    <property type="entry name" value="NTP_transf_6"/>
    <property type="match status" value="1"/>
</dbReference>
<dbReference type="PANTHER" id="PTHR39166">
    <property type="entry name" value="BLL1166 PROTEIN"/>
    <property type="match status" value="1"/>
</dbReference>
<dbReference type="RefSeq" id="WP_253360135.1">
    <property type="nucleotide sequence ID" value="NZ_JAIULA010000008.1"/>
</dbReference>
<dbReference type="Proteomes" id="UP001139006">
    <property type="component" value="Unassembled WGS sequence"/>
</dbReference>
<sequence length="186" mass="21594">MQYEQELTDILLQNAELQEIFGILHEMHLPNAFVCAGAIRTLIWNHQTKHTTSLVLGNIDVYYQSRTETAENHQILSTLLNQKYSKYLWELNNISLFIPHKGIQPTGETIEQVLTQFPETCSAIGVNIDVQGNLTILAPFGLQDLFEMRVNPTPHYASKNESQIAFMHRINRKNWQQKWPELELKY</sequence>
<evidence type="ECO:0000313" key="2">
    <source>
        <dbReference type="Proteomes" id="UP001139006"/>
    </source>
</evidence>
<evidence type="ECO:0000313" key="1">
    <source>
        <dbReference type="EMBL" id="MCP0886775.1"/>
    </source>
</evidence>
<keyword evidence="2" id="KW-1185">Reference proteome</keyword>
<name>A0A9X2FK14_9LACO</name>
<organism evidence="1 2">
    <name type="scientific">Ligilactobacillus ubinensis</name>
    <dbReference type="NCBI Taxonomy" id="2876789"/>
    <lineage>
        <taxon>Bacteria</taxon>
        <taxon>Bacillati</taxon>
        <taxon>Bacillota</taxon>
        <taxon>Bacilli</taxon>
        <taxon>Lactobacillales</taxon>
        <taxon>Lactobacillaceae</taxon>
        <taxon>Ligilactobacillus</taxon>
    </lineage>
</organism>
<dbReference type="InterPro" id="IPR009267">
    <property type="entry name" value="NTP_transf_6"/>
</dbReference>
<protein>
    <submittedName>
        <fullName evidence="1">Nucleotidyltransferase family protein</fullName>
    </submittedName>
</protein>